<evidence type="ECO:0000313" key="1">
    <source>
        <dbReference type="EMBL" id="PSK97309.1"/>
    </source>
</evidence>
<evidence type="ECO:0008006" key="3">
    <source>
        <dbReference type="Google" id="ProtNLM"/>
    </source>
</evidence>
<proteinExistence type="predicted"/>
<comment type="caution">
    <text evidence="1">The sequence shown here is derived from an EMBL/GenBank/DDBJ whole genome shotgun (WGS) entry which is preliminary data.</text>
</comment>
<keyword evidence="2" id="KW-1185">Reference proteome</keyword>
<reference evidence="1 2" key="1">
    <citation type="submission" date="2018-03" db="EMBL/GenBank/DDBJ databases">
        <title>Genomic Encyclopedia of Archaeal and Bacterial Type Strains, Phase II (KMG-II): from individual species to whole genera.</title>
        <authorList>
            <person name="Goeker M."/>
        </authorList>
    </citation>
    <scope>NUCLEOTIDE SEQUENCE [LARGE SCALE GENOMIC DNA]</scope>
    <source>
        <strain evidence="1 2">DSM 45312</strain>
    </source>
</reference>
<gene>
    <name evidence="1" type="ORF">CLV63_10827</name>
</gene>
<dbReference type="EMBL" id="PYGA01000008">
    <property type="protein sequence ID" value="PSK97309.1"/>
    <property type="molecule type" value="Genomic_DNA"/>
</dbReference>
<evidence type="ECO:0000313" key="2">
    <source>
        <dbReference type="Proteomes" id="UP000240542"/>
    </source>
</evidence>
<sequence>MSAGTKAGAYAQMIKGKLEELTGKATNNTRLTNKGRKDMVAGKAREVGQNAKQKFRK</sequence>
<dbReference type="OrthoDB" id="2143260at2"/>
<dbReference type="Proteomes" id="UP000240542">
    <property type="component" value="Unassembled WGS sequence"/>
</dbReference>
<name>A0A2P8DJF2_9ACTN</name>
<dbReference type="SUPFAM" id="SSF69047">
    <property type="entry name" value="Hypothetical protein YjbJ"/>
    <property type="match status" value="1"/>
</dbReference>
<organism evidence="1 2">
    <name type="scientific">Murinocardiopsis flavida</name>
    <dbReference type="NCBI Taxonomy" id="645275"/>
    <lineage>
        <taxon>Bacteria</taxon>
        <taxon>Bacillati</taxon>
        <taxon>Actinomycetota</taxon>
        <taxon>Actinomycetes</taxon>
        <taxon>Streptosporangiales</taxon>
        <taxon>Nocardiopsidaceae</taxon>
        <taxon>Murinocardiopsis</taxon>
    </lineage>
</organism>
<dbReference type="AlphaFoldDB" id="A0A2P8DJF2"/>
<protein>
    <recommendedName>
        <fullName evidence="3">CsbD-like protein</fullName>
    </recommendedName>
</protein>
<accession>A0A2P8DJF2</accession>
<dbReference type="RefSeq" id="WP_106583213.1">
    <property type="nucleotide sequence ID" value="NZ_PYGA01000008.1"/>
</dbReference>
<dbReference type="InterPro" id="IPR036629">
    <property type="entry name" value="YjbJ_sf"/>
</dbReference>